<organism evidence="2 3">
    <name type="scientific">Pendulispora albinea</name>
    <dbReference type="NCBI Taxonomy" id="2741071"/>
    <lineage>
        <taxon>Bacteria</taxon>
        <taxon>Pseudomonadati</taxon>
        <taxon>Myxococcota</taxon>
        <taxon>Myxococcia</taxon>
        <taxon>Myxococcales</taxon>
        <taxon>Sorangiineae</taxon>
        <taxon>Pendulisporaceae</taxon>
        <taxon>Pendulispora</taxon>
    </lineage>
</organism>
<dbReference type="PROSITE" id="PS51186">
    <property type="entry name" value="GNAT"/>
    <property type="match status" value="1"/>
</dbReference>
<sequence>MKSQIFMDKSLAQRLERTEGAINASMVGTRAKLEPASGAAWTEVAGTYAMFDGAGSPMTQSFGLGMQVEATDEVLEELETFFRARGAAAHHETSPLAGVGLFAKLVARGYRPLELSTVLVQPLDEVFVEQGAPAGAAAPRVRLVREGDRARWIETMVRGWAQLPAYAAAIRGMATVSFANSDMLKFIAEGPGGEPMATGGLALHGEVALLAGASTIPEHRSRGAQAVLLAARLAYARARGCDVAMMVTEPGSTSQRNAERRGFRVAYTRTKWALG</sequence>
<dbReference type="Gene3D" id="3.40.630.30">
    <property type="match status" value="1"/>
</dbReference>
<name>A0ABZ2M4Y4_9BACT</name>
<evidence type="ECO:0000313" key="2">
    <source>
        <dbReference type="EMBL" id="WXB16440.1"/>
    </source>
</evidence>
<protein>
    <recommendedName>
        <fullName evidence="1">N-acetyltransferase domain-containing protein</fullName>
    </recommendedName>
</protein>
<gene>
    <name evidence="2" type="ORF">LZC94_03985</name>
</gene>
<reference evidence="2 3" key="1">
    <citation type="submission" date="2021-12" db="EMBL/GenBank/DDBJ databases">
        <title>Discovery of the Pendulisporaceae a myxobacterial family with distinct sporulation behavior and unique specialized metabolism.</title>
        <authorList>
            <person name="Garcia R."/>
            <person name="Popoff A."/>
            <person name="Bader C.D."/>
            <person name="Loehr J."/>
            <person name="Walesch S."/>
            <person name="Walt C."/>
            <person name="Boldt J."/>
            <person name="Bunk B."/>
            <person name="Haeckl F.J.F.P.J."/>
            <person name="Gunesch A.P."/>
            <person name="Birkelbach J."/>
            <person name="Nuebel U."/>
            <person name="Pietschmann T."/>
            <person name="Bach T."/>
            <person name="Mueller R."/>
        </authorList>
    </citation>
    <scope>NUCLEOTIDE SEQUENCE [LARGE SCALE GENOMIC DNA]</scope>
    <source>
        <strain evidence="2 3">MSr11954</strain>
    </source>
</reference>
<dbReference type="EMBL" id="CP089984">
    <property type="protein sequence ID" value="WXB16440.1"/>
    <property type="molecule type" value="Genomic_DNA"/>
</dbReference>
<proteinExistence type="predicted"/>
<dbReference type="InterPro" id="IPR016181">
    <property type="entry name" value="Acyl_CoA_acyltransferase"/>
</dbReference>
<evidence type="ECO:0000313" key="3">
    <source>
        <dbReference type="Proteomes" id="UP001370348"/>
    </source>
</evidence>
<dbReference type="RefSeq" id="WP_394826067.1">
    <property type="nucleotide sequence ID" value="NZ_CP089984.1"/>
</dbReference>
<keyword evidence="3" id="KW-1185">Reference proteome</keyword>
<evidence type="ECO:0000259" key="1">
    <source>
        <dbReference type="PROSITE" id="PS51186"/>
    </source>
</evidence>
<dbReference type="SUPFAM" id="SSF55729">
    <property type="entry name" value="Acyl-CoA N-acyltransferases (Nat)"/>
    <property type="match status" value="1"/>
</dbReference>
<dbReference type="InterPro" id="IPR000182">
    <property type="entry name" value="GNAT_dom"/>
</dbReference>
<dbReference type="Proteomes" id="UP001370348">
    <property type="component" value="Chromosome"/>
</dbReference>
<accession>A0ABZ2M4Y4</accession>
<feature type="domain" description="N-acetyltransferase" evidence="1">
    <location>
        <begin position="139"/>
        <end position="275"/>
    </location>
</feature>